<accession>A0A5E8H6M1</accession>
<dbReference type="AlphaFoldDB" id="A0A5E8H6M1"/>
<evidence type="ECO:0008006" key="3">
    <source>
        <dbReference type="Google" id="ProtNLM"/>
    </source>
</evidence>
<proteinExistence type="predicted"/>
<organism evidence="1 2">
    <name type="scientific">Roseibium alexandrii (strain DSM 17067 / NCIMB 14079 / DFL-11)</name>
    <name type="common">Labrenzia alexandrii</name>
    <dbReference type="NCBI Taxonomy" id="244592"/>
    <lineage>
        <taxon>Bacteria</taxon>
        <taxon>Pseudomonadati</taxon>
        <taxon>Pseudomonadota</taxon>
        <taxon>Alphaproteobacteria</taxon>
        <taxon>Hyphomicrobiales</taxon>
        <taxon>Stappiaceae</taxon>
        <taxon>Roseibium</taxon>
    </lineage>
</organism>
<evidence type="ECO:0000313" key="2">
    <source>
        <dbReference type="Proteomes" id="UP000004703"/>
    </source>
</evidence>
<protein>
    <recommendedName>
        <fullName evidence="3">DUF736 domain-containing protein</fullName>
    </recommendedName>
</protein>
<keyword evidence="1" id="KW-0614">Plasmid</keyword>
<dbReference type="Proteomes" id="UP000004703">
    <property type="component" value="Plasmid pLADFL_1"/>
</dbReference>
<reference evidence="1 2" key="1">
    <citation type="submission" date="2008-01" db="EMBL/GenBank/DDBJ databases">
        <authorList>
            <person name="Wagner-Dobler I."/>
            <person name="Ferriera S."/>
            <person name="Johnson J."/>
            <person name="Kravitz S."/>
            <person name="Beeson K."/>
            <person name="Sutton G."/>
            <person name="Rogers Y.-H."/>
            <person name="Friedman R."/>
            <person name="Frazier M."/>
            <person name="Venter J.C."/>
        </authorList>
    </citation>
    <scope>NUCLEOTIDE SEQUENCE [LARGE SCALE GENOMIC DNA]</scope>
    <source>
        <strain evidence="2">DSM 17067 / NCIMB 14079 / DFL-11</strain>
        <plasmid evidence="2">pladfl_1</plasmid>
    </source>
</reference>
<dbReference type="InterPro" id="IPR007948">
    <property type="entry name" value="DUF736"/>
</dbReference>
<dbReference type="RefSeq" id="WP_040450317.1">
    <property type="nucleotide sequence ID" value="NZ_CM011003.1"/>
</dbReference>
<dbReference type="EMBL" id="ACCU02000005">
    <property type="protein sequence ID" value="EEE48174.2"/>
    <property type="molecule type" value="Genomic_DNA"/>
</dbReference>
<reference evidence="1 2" key="2">
    <citation type="submission" date="2013-04" db="EMBL/GenBank/DDBJ databases">
        <authorList>
            <person name="Fiebig A."/>
            <person name="Pradella S."/>
            <person name="Wagner-Doebler I."/>
        </authorList>
    </citation>
    <scope>NUCLEOTIDE SEQUENCE [LARGE SCALE GENOMIC DNA]</scope>
    <source>
        <strain evidence="2">DSM 17067 / NCIMB 14079 / DFL-11</strain>
        <plasmid evidence="2">pladfl_1</plasmid>
    </source>
</reference>
<evidence type="ECO:0000313" key="1">
    <source>
        <dbReference type="EMBL" id="EEE48174.2"/>
    </source>
</evidence>
<gene>
    <name evidence="1" type="ORF">SADFL11_68</name>
</gene>
<comment type="caution">
    <text evidence="1">The sequence shown here is derived from an EMBL/GenBank/DDBJ whole genome shotgun (WGS) entry which is preliminary data.</text>
</comment>
<dbReference type="Pfam" id="PF05284">
    <property type="entry name" value="DUF736"/>
    <property type="match status" value="1"/>
</dbReference>
<name>A0A5E8H6M1_ROSAD</name>
<sequence length="105" mass="11668">MANIGTFITTKNGFTGQIKTLALNVKARLERVENPSENGPQFRIYSGSVELGAGWQKQAKDTERDYISVKLDDPSFPAPIYATLIEVEGQEGLQLIWSRPIGNRD</sequence>
<geneLocation type="plasmid" evidence="2">
    <name>pladfl_1</name>
</geneLocation>